<dbReference type="HOGENOM" id="CLU_001872_1_1_1"/>
<feature type="region of interest" description="Disordered" evidence="10">
    <location>
        <begin position="343"/>
        <end position="431"/>
    </location>
</feature>
<feature type="region of interest" description="Disordered" evidence="10">
    <location>
        <begin position="1229"/>
        <end position="1278"/>
    </location>
</feature>
<dbReference type="InterPro" id="IPR053235">
    <property type="entry name" value="Ser_Thr_kinase"/>
</dbReference>
<feature type="region of interest" description="Disordered" evidence="10">
    <location>
        <begin position="568"/>
        <end position="616"/>
    </location>
</feature>
<dbReference type="InterPro" id="IPR000719">
    <property type="entry name" value="Prot_kinase_dom"/>
</dbReference>
<feature type="binding site" evidence="9">
    <location>
        <position position="88"/>
    </location>
    <ligand>
        <name>ATP</name>
        <dbReference type="ChEBI" id="CHEBI:30616"/>
    </ligand>
</feature>
<dbReference type="PROSITE" id="PS50011">
    <property type="entry name" value="PROTEIN_KINASE_DOM"/>
    <property type="match status" value="1"/>
</dbReference>
<feature type="region of interest" description="Disordered" evidence="10">
    <location>
        <begin position="1292"/>
        <end position="1474"/>
    </location>
</feature>
<dbReference type="InterPro" id="IPR017441">
    <property type="entry name" value="Protein_kinase_ATP_BS"/>
</dbReference>
<evidence type="ECO:0000256" key="5">
    <source>
        <dbReference type="ARBA" id="ARBA00022777"/>
    </source>
</evidence>
<keyword evidence="6 9" id="KW-0067">ATP-binding</keyword>
<keyword evidence="5" id="KW-0418">Kinase</keyword>
<feature type="compositionally biased region" description="Polar residues" evidence="10">
    <location>
        <begin position="1363"/>
        <end position="1384"/>
    </location>
</feature>
<dbReference type="FunFam" id="3.30.200.20:FF:000042">
    <property type="entry name" value="Aurora kinase A"/>
    <property type="match status" value="1"/>
</dbReference>
<dbReference type="FunFam" id="1.10.510.10:FF:000571">
    <property type="entry name" value="Maternal embryonic leucine zipper kinase"/>
    <property type="match status" value="1"/>
</dbReference>
<evidence type="ECO:0000256" key="9">
    <source>
        <dbReference type="PROSITE-ProRule" id="PRU10141"/>
    </source>
</evidence>
<feature type="compositionally biased region" description="Basic and acidic residues" evidence="10">
    <location>
        <begin position="1262"/>
        <end position="1278"/>
    </location>
</feature>
<dbReference type="VEuPathDB" id="FungiDB:PV09_09026"/>
<feature type="region of interest" description="Disordered" evidence="10">
    <location>
        <begin position="1"/>
        <end position="36"/>
    </location>
</feature>
<dbReference type="RefSeq" id="XP_016209125.1">
    <property type="nucleotide sequence ID" value="XM_016363014.1"/>
</dbReference>
<feature type="compositionally biased region" description="Low complexity" evidence="10">
    <location>
        <begin position="354"/>
        <end position="364"/>
    </location>
</feature>
<dbReference type="InterPro" id="IPR011009">
    <property type="entry name" value="Kinase-like_dom_sf"/>
</dbReference>
<protein>
    <recommendedName>
        <fullName evidence="1">non-specific serine/threonine protein kinase</fullName>
        <ecNumber evidence="1">2.7.11.1</ecNumber>
    </recommendedName>
</protein>
<proteinExistence type="predicted"/>
<feature type="compositionally biased region" description="Acidic residues" evidence="10">
    <location>
        <begin position="539"/>
        <end position="554"/>
    </location>
</feature>
<dbReference type="EC" id="2.7.11.1" evidence="1"/>
<comment type="catalytic activity">
    <reaction evidence="7">
        <text>L-threonyl-[protein] + ATP = O-phospho-L-threonyl-[protein] + ADP + H(+)</text>
        <dbReference type="Rhea" id="RHEA:46608"/>
        <dbReference type="Rhea" id="RHEA-COMP:11060"/>
        <dbReference type="Rhea" id="RHEA-COMP:11605"/>
        <dbReference type="ChEBI" id="CHEBI:15378"/>
        <dbReference type="ChEBI" id="CHEBI:30013"/>
        <dbReference type="ChEBI" id="CHEBI:30616"/>
        <dbReference type="ChEBI" id="CHEBI:61977"/>
        <dbReference type="ChEBI" id="CHEBI:456216"/>
        <dbReference type="EC" id="2.7.11.1"/>
    </reaction>
</comment>
<evidence type="ECO:0000313" key="12">
    <source>
        <dbReference type="EMBL" id="KIV99255.1"/>
    </source>
</evidence>
<dbReference type="PROSITE" id="PS00108">
    <property type="entry name" value="PROTEIN_KINASE_ST"/>
    <property type="match status" value="1"/>
</dbReference>
<dbReference type="GO" id="GO:0005524">
    <property type="term" value="F:ATP binding"/>
    <property type="evidence" value="ECO:0007669"/>
    <property type="project" value="UniProtKB-UniRule"/>
</dbReference>
<dbReference type="SUPFAM" id="SSF48371">
    <property type="entry name" value="ARM repeat"/>
    <property type="match status" value="1"/>
</dbReference>
<evidence type="ECO:0000256" key="1">
    <source>
        <dbReference type="ARBA" id="ARBA00012513"/>
    </source>
</evidence>
<evidence type="ECO:0000313" key="13">
    <source>
        <dbReference type="Proteomes" id="UP000053259"/>
    </source>
</evidence>
<dbReference type="PANTHER" id="PTHR24361:SF433">
    <property type="entry name" value="PROTEIN KINASE DOMAIN-CONTAINING PROTEIN"/>
    <property type="match status" value="1"/>
</dbReference>
<feature type="compositionally biased region" description="Acidic residues" evidence="10">
    <location>
        <begin position="399"/>
        <end position="409"/>
    </location>
</feature>
<dbReference type="EMBL" id="KN847580">
    <property type="protein sequence ID" value="KIV99255.1"/>
    <property type="molecule type" value="Genomic_DNA"/>
</dbReference>
<dbReference type="PROSITE" id="PS00107">
    <property type="entry name" value="PROTEIN_KINASE_ATP"/>
    <property type="match status" value="1"/>
</dbReference>
<dbReference type="InterPro" id="IPR008271">
    <property type="entry name" value="Ser/Thr_kinase_AS"/>
</dbReference>
<keyword evidence="13" id="KW-1185">Reference proteome</keyword>
<evidence type="ECO:0000256" key="6">
    <source>
        <dbReference type="ARBA" id="ARBA00022840"/>
    </source>
</evidence>
<feature type="domain" description="Protein kinase" evidence="11">
    <location>
        <begin position="59"/>
        <end position="308"/>
    </location>
</feature>
<dbReference type="SUPFAM" id="SSF56112">
    <property type="entry name" value="Protein kinase-like (PK-like)"/>
    <property type="match status" value="1"/>
</dbReference>
<feature type="compositionally biased region" description="Low complexity" evidence="10">
    <location>
        <begin position="1299"/>
        <end position="1313"/>
    </location>
</feature>
<feature type="compositionally biased region" description="Low complexity" evidence="10">
    <location>
        <begin position="1236"/>
        <end position="1245"/>
    </location>
</feature>
<feature type="compositionally biased region" description="Low complexity" evidence="10">
    <location>
        <begin position="1420"/>
        <end position="1429"/>
    </location>
</feature>
<reference evidence="12 13" key="1">
    <citation type="submission" date="2015-01" db="EMBL/GenBank/DDBJ databases">
        <title>The Genome Sequence of Ochroconis gallopava CBS43764.</title>
        <authorList>
            <consortium name="The Broad Institute Genomics Platform"/>
            <person name="Cuomo C."/>
            <person name="de Hoog S."/>
            <person name="Gorbushina A."/>
            <person name="Stielow B."/>
            <person name="Teixiera M."/>
            <person name="Abouelleil A."/>
            <person name="Chapman S.B."/>
            <person name="Priest M."/>
            <person name="Young S.K."/>
            <person name="Wortman J."/>
            <person name="Nusbaum C."/>
            <person name="Birren B."/>
        </authorList>
    </citation>
    <scope>NUCLEOTIDE SEQUENCE [LARGE SCALE GENOMIC DNA]</scope>
    <source>
        <strain evidence="12 13">CBS 43764</strain>
    </source>
</reference>
<dbReference type="GO" id="GO:0005737">
    <property type="term" value="C:cytoplasm"/>
    <property type="evidence" value="ECO:0007669"/>
    <property type="project" value="TreeGrafter"/>
</dbReference>
<dbReference type="CDD" id="cd06627">
    <property type="entry name" value="STKc_Cdc7_like"/>
    <property type="match status" value="1"/>
</dbReference>
<comment type="catalytic activity">
    <reaction evidence="8">
        <text>L-seryl-[protein] + ATP = O-phospho-L-seryl-[protein] + ADP + H(+)</text>
        <dbReference type="Rhea" id="RHEA:17989"/>
        <dbReference type="Rhea" id="RHEA-COMP:9863"/>
        <dbReference type="Rhea" id="RHEA-COMP:11604"/>
        <dbReference type="ChEBI" id="CHEBI:15378"/>
        <dbReference type="ChEBI" id="CHEBI:29999"/>
        <dbReference type="ChEBI" id="CHEBI:30616"/>
        <dbReference type="ChEBI" id="CHEBI:83421"/>
        <dbReference type="ChEBI" id="CHEBI:456216"/>
        <dbReference type="EC" id="2.7.11.1"/>
    </reaction>
</comment>
<dbReference type="GO" id="GO:0004674">
    <property type="term" value="F:protein serine/threonine kinase activity"/>
    <property type="evidence" value="ECO:0007669"/>
    <property type="project" value="UniProtKB-KW"/>
</dbReference>
<evidence type="ECO:0000256" key="7">
    <source>
        <dbReference type="ARBA" id="ARBA00047899"/>
    </source>
</evidence>
<dbReference type="Gene3D" id="1.10.510.10">
    <property type="entry name" value="Transferase(Phosphotransferase) domain 1"/>
    <property type="match status" value="1"/>
</dbReference>
<evidence type="ECO:0000256" key="8">
    <source>
        <dbReference type="ARBA" id="ARBA00048679"/>
    </source>
</evidence>
<dbReference type="PANTHER" id="PTHR24361">
    <property type="entry name" value="MITOGEN-ACTIVATED KINASE KINASE KINASE"/>
    <property type="match status" value="1"/>
</dbReference>
<feature type="compositionally biased region" description="Polar residues" evidence="10">
    <location>
        <begin position="1430"/>
        <end position="1450"/>
    </location>
</feature>
<keyword evidence="3" id="KW-0808">Transferase</keyword>
<dbReference type="OrthoDB" id="8693905at2759"/>
<evidence type="ECO:0000259" key="11">
    <source>
        <dbReference type="PROSITE" id="PS50011"/>
    </source>
</evidence>
<sequence length="1474" mass="162880">MVAHSKTGSNGSSKDGSAKKSSSTPKPAPAKENWKLERGFGKDGAAQRAAADVEGLKGYQLGDCLGKGAFGSVYKALNWGTGGTVAIKQVGLSHLPKTELKNMMQEIDLLKNLHHPNIVKYHGFVTSAENLYIILEYCEGGSLQSMCKTFGKFPETLVALYLSQVLQGLLFLHEQGVIHRDIKGANILTMRDGLVKLADFGVATKGNVGESSVVGTPYWMAPEVIQLSGATTASDIWSLGCTAIELLDGKPPYSNLQPMPALFRIVNDDHPPLPEGASPVVRDFLMQCFQKDPNLRVSAKKLLKHPWIVNAKRADAVPRGPEKPTAYEGAAHAIKEWNAALQSPEGESIRRQARQSSSSPAPASRDPKPLQLKTPGFTKTGVSQSKPKPSLDALASPELDTDDNWDSDFDPPTSSGGLQLQRLKPQDHFGGLFSHERMKSLATFGSIAEDPADEETDLTIRSPVELSQLDPLETVRAITPQKKKKSEAKPNPQPNSRSQRMPPQPKFQPLSEPAKKVNLPAGKLRLTAPLSRPTSIYQEESDEDFSDMLDDTDDEIFQRKLQELRLKEERSFSPRLFHPSDLKNPPRPVANGRKSGSLRRYPTPEEQNQNIPRSRSSVEIQKYAEDENEDPEDFLGKDVVLPVHESDSGSEPSTLMMLNSKLSTNSWLGDEDEEDDPFAQLEEEFDELDPKITIARDRHARLCKFVEDLVGEIKISKAPDMLAEYSEQLMQVLVESPELKGVIISSHGMLPILEILENCTMQDVVLRLLKIVNMIIYENEELMETLCFLGGIPIISRFADQRVSSQIRLEAAAFVRQMCQGSTLTLQMFIGCGGLNVLCDFLEEDLETERDLVLIGVMGVYNVFELQGPTPRNDFCRILSRNNILYPLSLVLNKVLYERSELSEQIEGRIVHIFHIFSQAENYVKEVIADNQILKRVLKDLRRMSPAHQITMLKFIKNLSMLDRTHEALESANAIEILAELLSSSKSKPNFLEISNQILNTIYNLCRLSHERQAEAAHCGLIPILQDIVWTERPLKEFALPILCDMAHSGKMCRKILWSNKGLQFYVKLLSDKYWQVTALDAIFVWLQEETARVEQHLLSGDFSRAVVECFTNPEASPDAFENFLDPLQKMLRISPAIAATLAHPDLFARTSQKLNTKKAVVKLNLLRIIKSICDANEEHGGATLIRVYGLYEAIERLKESDPAILVREMASELINACEVGSRRSFEGARVRTGMRRASSSASTMTPPPLPTSGLLASHNIPIDERKGTPRHLREARSSYFERRSTDVFDSAVRRERMGSSSSLASLGVSGSLTPGQFRPASRDSSSADRTRERGFSAISDVSLSALSQSGSSDRPPSRSIRLETNNVPWASTPPSSGSVSTNEENSKGARLPRASAGTRMTRLSLAGTKSRLKTGGSEGSSSTTSTPTHAQASAESKLHSQAGTPTSRIGSGLNPLRKRRQTSGDIGLGRHVP</sequence>
<feature type="compositionally biased region" description="Low complexity" evidence="10">
    <location>
        <begin position="8"/>
        <end position="25"/>
    </location>
</feature>
<gene>
    <name evidence="12" type="ORF">PV09_09026</name>
</gene>
<dbReference type="SMART" id="SM00220">
    <property type="entry name" value="S_TKc"/>
    <property type="match status" value="1"/>
</dbReference>
<dbReference type="STRING" id="253628.A0A0D1XAL7"/>
<evidence type="ECO:0000256" key="4">
    <source>
        <dbReference type="ARBA" id="ARBA00022741"/>
    </source>
</evidence>
<dbReference type="Proteomes" id="UP000053259">
    <property type="component" value="Unassembled WGS sequence"/>
</dbReference>
<evidence type="ECO:0000256" key="3">
    <source>
        <dbReference type="ARBA" id="ARBA00022679"/>
    </source>
</evidence>
<dbReference type="Gene3D" id="1.25.10.10">
    <property type="entry name" value="Leucine-rich Repeat Variant"/>
    <property type="match status" value="3"/>
</dbReference>
<feature type="compositionally biased region" description="Polar residues" evidence="10">
    <location>
        <begin position="605"/>
        <end position="616"/>
    </location>
</feature>
<name>A0A0D1XAL7_9PEZI</name>
<organism evidence="12 13">
    <name type="scientific">Verruconis gallopava</name>
    <dbReference type="NCBI Taxonomy" id="253628"/>
    <lineage>
        <taxon>Eukaryota</taxon>
        <taxon>Fungi</taxon>
        <taxon>Dikarya</taxon>
        <taxon>Ascomycota</taxon>
        <taxon>Pezizomycotina</taxon>
        <taxon>Dothideomycetes</taxon>
        <taxon>Pleosporomycetidae</taxon>
        <taxon>Venturiales</taxon>
        <taxon>Sympoventuriaceae</taxon>
        <taxon>Verruconis</taxon>
    </lineage>
</organism>
<evidence type="ECO:0000256" key="10">
    <source>
        <dbReference type="SAM" id="MobiDB-lite"/>
    </source>
</evidence>
<feature type="region of interest" description="Disordered" evidence="10">
    <location>
        <begin position="444"/>
        <end position="554"/>
    </location>
</feature>
<keyword evidence="4 9" id="KW-0547">Nucleotide-binding</keyword>
<dbReference type="Pfam" id="PF00069">
    <property type="entry name" value="Pkinase"/>
    <property type="match status" value="1"/>
</dbReference>
<feature type="compositionally biased region" description="Low complexity" evidence="10">
    <location>
        <begin position="1340"/>
        <end position="1354"/>
    </location>
</feature>
<dbReference type="InterPro" id="IPR016024">
    <property type="entry name" value="ARM-type_fold"/>
</dbReference>
<feature type="compositionally biased region" description="Basic and acidic residues" evidence="10">
    <location>
        <begin position="1326"/>
        <end position="1335"/>
    </location>
</feature>
<keyword evidence="2" id="KW-0723">Serine/threonine-protein kinase</keyword>
<dbReference type="GeneID" id="27316999"/>
<accession>A0A0D1XAL7</accession>
<evidence type="ECO:0000256" key="2">
    <source>
        <dbReference type="ARBA" id="ARBA00022527"/>
    </source>
</evidence>
<dbReference type="InterPro" id="IPR011989">
    <property type="entry name" value="ARM-like"/>
</dbReference>
<dbReference type="InParanoid" id="A0A0D1XAL7"/>